<feature type="region of interest" description="Disordered" evidence="1">
    <location>
        <begin position="1"/>
        <end position="125"/>
    </location>
</feature>
<proteinExistence type="predicted"/>
<dbReference type="EMBL" id="RCSW01000001">
    <property type="protein sequence ID" value="KAF7955031.1"/>
    <property type="molecule type" value="Genomic_DNA"/>
</dbReference>
<accession>A0A9P5LZD4</accession>
<evidence type="ECO:0000313" key="3">
    <source>
        <dbReference type="Proteomes" id="UP000710849"/>
    </source>
</evidence>
<evidence type="ECO:0000256" key="1">
    <source>
        <dbReference type="SAM" id="MobiDB-lite"/>
    </source>
</evidence>
<feature type="compositionally biased region" description="Basic and acidic residues" evidence="1">
    <location>
        <begin position="28"/>
        <end position="56"/>
    </location>
</feature>
<sequence length="125" mass="14253">MSTIRYSIRTRKENFQPNPNPNPNSNKELAKCKFQHHEVTPKPDQTKKSSRPKEEVPQNMSSTAEESRMDGMVRLSDHPILTHLFIHPSIQPPSAPQTSQAPTRSKTRSNTQTPLTPHHPNEQAR</sequence>
<gene>
    <name evidence="2" type="ORF">EAE97_000290</name>
</gene>
<protein>
    <submittedName>
        <fullName evidence="2">Uncharacterized protein</fullName>
    </submittedName>
</protein>
<dbReference type="AlphaFoldDB" id="A0A9P5LZD4"/>
<dbReference type="RefSeq" id="XP_038738161.1">
    <property type="nucleotide sequence ID" value="XM_038870800.1"/>
</dbReference>
<evidence type="ECO:0000313" key="2">
    <source>
        <dbReference type="EMBL" id="KAF7955031.1"/>
    </source>
</evidence>
<comment type="caution">
    <text evidence="2">The sequence shown here is derived from an EMBL/GenBank/DDBJ whole genome shotgun (WGS) entry which is preliminary data.</text>
</comment>
<keyword evidence="3" id="KW-1185">Reference proteome</keyword>
<name>A0A9P5LZD4_9HELO</name>
<reference evidence="2 3" key="1">
    <citation type="journal article" date="2020" name="Genome Biol. Evol.">
        <title>Comparative genomics of Sclerotiniaceae.</title>
        <authorList>
            <person name="Valero Jimenez C.A."/>
            <person name="Steentjes M."/>
            <person name="Scholten O.E."/>
            <person name="Van Kan J.A.L."/>
        </authorList>
    </citation>
    <scope>NUCLEOTIDE SEQUENCE [LARGE SCALE GENOMIC DNA]</scope>
    <source>
        <strain evidence="2 3">MUCL 94</strain>
    </source>
</reference>
<dbReference type="GeneID" id="62143879"/>
<organism evidence="2 3">
    <name type="scientific">Botrytis byssoidea</name>
    <dbReference type="NCBI Taxonomy" id="139641"/>
    <lineage>
        <taxon>Eukaryota</taxon>
        <taxon>Fungi</taxon>
        <taxon>Dikarya</taxon>
        <taxon>Ascomycota</taxon>
        <taxon>Pezizomycotina</taxon>
        <taxon>Leotiomycetes</taxon>
        <taxon>Helotiales</taxon>
        <taxon>Sclerotiniaceae</taxon>
        <taxon>Botrytis</taxon>
    </lineage>
</organism>
<dbReference type="Proteomes" id="UP000710849">
    <property type="component" value="Unassembled WGS sequence"/>
</dbReference>
<feature type="compositionally biased region" description="Basic and acidic residues" evidence="1">
    <location>
        <begin position="65"/>
        <end position="77"/>
    </location>
</feature>